<keyword evidence="2" id="KW-1185">Reference proteome</keyword>
<dbReference type="RefSeq" id="WP_117485785.1">
    <property type="nucleotide sequence ID" value="NZ_QVIG01000001.1"/>
</dbReference>
<organism evidence="1 2">
    <name type="scientific">Kitasatospora xanthocidica</name>
    <dbReference type="NCBI Taxonomy" id="83382"/>
    <lineage>
        <taxon>Bacteria</taxon>
        <taxon>Bacillati</taxon>
        <taxon>Actinomycetota</taxon>
        <taxon>Actinomycetes</taxon>
        <taxon>Kitasatosporales</taxon>
        <taxon>Streptomycetaceae</taxon>
        <taxon>Kitasatospora</taxon>
    </lineage>
</organism>
<dbReference type="AlphaFoldDB" id="A0A372ZMU8"/>
<dbReference type="Proteomes" id="UP000263377">
    <property type="component" value="Unassembled WGS sequence"/>
</dbReference>
<gene>
    <name evidence="1" type="ORF">DR950_03935</name>
</gene>
<evidence type="ECO:0000313" key="1">
    <source>
        <dbReference type="EMBL" id="RGD57051.1"/>
    </source>
</evidence>
<sequence>MRLVEMETARQDWKGMLCGCGGSAEHLARDLLRLAGGGSGAEPGQVDLEWHVWSPVVLWEPAPAVASVALAALADDIAPAARARFLELLQCLVAGEGTDAESARRGLDLPELCRNVAAQGLWLLYGEVMANRSLVGAGTAFEILTVVEPDRARLHRVRELAADWLPVCCRTGLCDDDLWALDR</sequence>
<name>A0A372ZMU8_9ACTN</name>
<accession>A0A372ZMU8</accession>
<evidence type="ECO:0000313" key="2">
    <source>
        <dbReference type="Proteomes" id="UP000263377"/>
    </source>
</evidence>
<comment type="caution">
    <text evidence="1">The sequence shown here is derived from an EMBL/GenBank/DDBJ whole genome shotgun (WGS) entry which is preliminary data.</text>
</comment>
<dbReference type="EMBL" id="QVIG01000001">
    <property type="protein sequence ID" value="RGD57051.1"/>
    <property type="molecule type" value="Genomic_DNA"/>
</dbReference>
<protein>
    <submittedName>
        <fullName evidence="1">Uncharacterized protein</fullName>
    </submittedName>
</protein>
<reference evidence="1 2" key="1">
    <citation type="submission" date="2018-08" db="EMBL/GenBank/DDBJ databases">
        <title>Diversity &amp; Physiological Properties of Lignin-Decomposing Actinobacteria from Soil.</title>
        <authorList>
            <person name="Roh S.G."/>
            <person name="Kim S.B."/>
        </authorList>
    </citation>
    <scope>NUCLEOTIDE SEQUENCE [LARGE SCALE GENOMIC DNA]</scope>
    <source>
        <strain evidence="1 2">MMS17-GH009</strain>
    </source>
</reference>
<proteinExistence type="predicted"/>